<evidence type="ECO:0000256" key="3">
    <source>
        <dbReference type="ARBA" id="ARBA00022553"/>
    </source>
</evidence>
<evidence type="ECO:0000256" key="1">
    <source>
        <dbReference type="ARBA" id="ARBA00000085"/>
    </source>
</evidence>
<keyword evidence="5" id="KW-0547">Nucleotide-binding</keyword>
<dbReference type="Gene3D" id="3.30.565.10">
    <property type="entry name" value="Histidine kinase-like ATPase, C-terminal domain"/>
    <property type="match status" value="1"/>
</dbReference>
<dbReference type="InterPro" id="IPR003594">
    <property type="entry name" value="HATPase_dom"/>
</dbReference>
<dbReference type="Pfam" id="PF07730">
    <property type="entry name" value="HisKA_3"/>
    <property type="match status" value="1"/>
</dbReference>
<keyword evidence="9" id="KW-1133">Transmembrane helix</keyword>
<evidence type="ECO:0000256" key="6">
    <source>
        <dbReference type="ARBA" id="ARBA00022777"/>
    </source>
</evidence>
<feature type="transmembrane region" description="Helical" evidence="9">
    <location>
        <begin position="35"/>
        <end position="53"/>
    </location>
</feature>
<accession>A0A917WJL3</accession>
<evidence type="ECO:0000256" key="8">
    <source>
        <dbReference type="ARBA" id="ARBA00023012"/>
    </source>
</evidence>
<feature type="domain" description="Histidine kinase/HSP90-like ATPase" evidence="10">
    <location>
        <begin position="292"/>
        <end position="440"/>
    </location>
</feature>
<dbReference type="SUPFAM" id="SSF55874">
    <property type="entry name" value="ATPase domain of HSP90 chaperone/DNA topoisomerase II/histidine kinase"/>
    <property type="match status" value="1"/>
</dbReference>
<keyword evidence="8" id="KW-0902">Two-component regulatory system</keyword>
<keyword evidence="9" id="KW-0812">Transmembrane</keyword>
<dbReference type="SMART" id="SM00387">
    <property type="entry name" value="HATPase_c"/>
    <property type="match status" value="1"/>
</dbReference>
<dbReference type="Proteomes" id="UP000642070">
    <property type="component" value="Unassembled WGS sequence"/>
</dbReference>
<evidence type="ECO:0000256" key="7">
    <source>
        <dbReference type="ARBA" id="ARBA00022840"/>
    </source>
</evidence>
<evidence type="ECO:0000256" key="4">
    <source>
        <dbReference type="ARBA" id="ARBA00022679"/>
    </source>
</evidence>
<feature type="transmembrane region" description="Helical" evidence="9">
    <location>
        <begin position="104"/>
        <end position="122"/>
    </location>
</feature>
<keyword evidence="4" id="KW-0808">Transferase</keyword>
<dbReference type="GO" id="GO:0046983">
    <property type="term" value="F:protein dimerization activity"/>
    <property type="evidence" value="ECO:0007669"/>
    <property type="project" value="InterPro"/>
</dbReference>
<proteinExistence type="predicted"/>
<keyword evidence="3" id="KW-0597">Phosphoprotein</keyword>
<reference evidence="11" key="1">
    <citation type="journal article" date="2014" name="Int. J. Syst. Evol. Microbiol.">
        <title>Complete genome sequence of Corynebacterium casei LMG S-19264T (=DSM 44701T), isolated from a smear-ripened cheese.</title>
        <authorList>
            <consortium name="US DOE Joint Genome Institute (JGI-PGF)"/>
            <person name="Walter F."/>
            <person name="Albersmeier A."/>
            <person name="Kalinowski J."/>
            <person name="Ruckert C."/>
        </authorList>
    </citation>
    <scope>NUCLEOTIDE SEQUENCE</scope>
    <source>
        <strain evidence="11">JCM 19831</strain>
    </source>
</reference>
<dbReference type="CDD" id="cd16917">
    <property type="entry name" value="HATPase_UhpB-NarQ-NarX-like"/>
    <property type="match status" value="1"/>
</dbReference>
<name>A0A917WJL3_9ACTN</name>
<keyword evidence="6" id="KW-0418">Kinase</keyword>
<feature type="transmembrane region" description="Helical" evidence="9">
    <location>
        <begin position="59"/>
        <end position="92"/>
    </location>
</feature>
<sequence>MSTGRAAVATRQWPLTCAFVLGFLVLQEEDWARRLTLTTTLLGLSVTLPLALGRAVPGLAAAFVAAGSLVTLLSGVPLTVAAIVALGGMYFVAGQRLRPRWGALLVAPFVVYALAPAGVTFADPAGGDTGTGGRAFAVMLLALAGGAVLLGSSHRTRVEAARRDRDDREIADTLLDHVARGERARIARELHDVVAHHISMIAVQAEAARLTTHGMPPEGEKRLLAIGDTARSALTEMRRLLTVLREDSGEEPTRRPQPGLRQLNELIDEARRLNGASTRLIVRGRVAPLGPGVELTAFRIVQEALTNARRHAPGAAVDVELDYGERELLLRVRDNGPGMRTAGGNHAGGERRPPPPALVEGPALIAGPAPIAKTAPTARTAPGPETTIAAAATARTVLAAAGGHGLTGMRERAAMLGGTVYAGPAPSGGFLVEVRLPVEGDDG</sequence>
<protein>
    <recommendedName>
        <fullName evidence="2">histidine kinase</fullName>
        <ecNumber evidence="2">2.7.13.3</ecNumber>
    </recommendedName>
</protein>
<evidence type="ECO:0000313" key="12">
    <source>
        <dbReference type="Proteomes" id="UP000642070"/>
    </source>
</evidence>
<dbReference type="GO" id="GO:0000155">
    <property type="term" value="F:phosphorelay sensor kinase activity"/>
    <property type="evidence" value="ECO:0007669"/>
    <property type="project" value="InterPro"/>
</dbReference>
<evidence type="ECO:0000313" key="11">
    <source>
        <dbReference type="EMBL" id="GGM08772.1"/>
    </source>
</evidence>
<keyword evidence="9" id="KW-0472">Membrane</keyword>
<dbReference type="EMBL" id="BMPI01000003">
    <property type="protein sequence ID" value="GGM08772.1"/>
    <property type="molecule type" value="Genomic_DNA"/>
</dbReference>
<dbReference type="Gene3D" id="1.20.5.1930">
    <property type="match status" value="1"/>
</dbReference>
<evidence type="ECO:0000256" key="2">
    <source>
        <dbReference type="ARBA" id="ARBA00012438"/>
    </source>
</evidence>
<dbReference type="GO" id="GO:0016020">
    <property type="term" value="C:membrane"/>
    <property type="evidence" value="ECO:0007669"/>
    <property type="project" value="InterPro"/>
</dbReference>
<gene>
    <name evidence="11" type="ORF">GCM10007977_007340</name>
</gene>
<organism evidence="11 12">
    <name type="scientific">Dactylosporangium sucinum</name>
    <dbReference type="NCBI Taxonomy" id="1424081"/>
    <lineage>
        <taxon>Bacteria</taxon>
        <taxon>Bacillati</taxon>
        <taxon>Actinomycetota</taxon>
        <taxon>Actinomycetes</taxon>
        <taxon>Micromonosporales</taxon>
        <taxon>Micromonosporaceae</taxon>
        <taxon>Dactylosporangium</taxon>
    </lineage>
</organism>
<dbReference type="PANTHER" id="PTHR24421:SF10">
    <property type="entry name" value="NITRATE_NITRITE SENSOR PROTEIN NARQ"/>
    <property type="match status" value="1"/>
</dbReference>
<dbReference type="InterPro" id="IPR050482">
    <property type="entry name" value="Sensor_HK_TwoCompSys"/>
</dbReference>
<keyword evidence="7" id="KW-0067">ATP-binding</keyword>
<comment type="caution">
    <text evidence="11">The sequence shown here is derived from an EMBL/GenBank/DDBJ whole genome shotgun (WGS) entry which is preliminary data.</text>
</comment>
<dbReference type="GO" id="GO:0005524">
    <property type="term" value="F:ATP binding"/>
    <property type="evidence" value="ECO:0007669"/>
    <property type="project" value="UniProtKB-KW"/>
</dbReference>
<evidence type="ECO:0000256" key="5">
    <source>
        <dbReference type="ARBA" id="ARBA00022741"/>
    </source>
</evidence>
<reference evidence="11" key="2">
    <citation type="submission" date="2020-09" db="EMBL/GenBank/DDBJ databases">
        <authorList>
            <person name="Sun Q."/>
            <person name="Ohkuma M."/>
        </authorList>
    </citation>
    <scope>NUCLEOTIDE SEQUENCE</scope>
    <source>
        <strain evidence="11">JCM 19831</strain>
    </source>
</reference>
<dbReference type="InterPro" id="IPR036890">
    <property type="entry name" value="HATPase_C_sf"/>
</dbReference>
<dbReference type="EC" id="2.7.13.3" evidence="2"/>
<evidence type="ECO:0000259" key="10">
    <source>
        <dbReference type="SMART" id="SM00387"/>
    </source>
</evidence>
<dbReference type="AlphaFoldDB" id="A0A917WJL3"/>
<dbReference type="InterPro" id="IPR011712">
    <property type="entry name" value="Sig_transdc_His_kin_sub3_dim/P"/>
</dbReference>
<comment type="catalytic activity">
    <reaction evidence="1">
        <text>ATP + protein L-histidine = ADP + protein N-phospho-L-histidine.</text>
        <dbReference type="EC" id="2.7.13.3"/>
    </reaction>
</comment>
<evidence type="ECO:0000256" key="9">
    <source>
        <dbReference type="SAM" id="Phobius"/>
    </source>
</evidence>
<dbReference type="Pfam" id="PF02518">
    <property type="entry name" value="HATPase_c"/>
    <property type="match status" value="1"/>
</dbReference>
<feature type="transmembrane region" description="Helical" evidence="9">
    <location>
        <begin position="134"/>
        <end position="153"/>
    </location>
</feature>
<keyword evidence="12" id="KW-1185">Reference proteome</keyword>
<dbReference type="PANTHER" id="PTHR24421">
    <property type="entry name" value="NITRATE/NITRITE SENSOR PROTEIN NARX-RELATED"/>
    <property type="match status" value="1"/>
</dbReference>